<dbReference type="RefSeq" id="WP_261693450.1">
    <property type="nucleotide sequence ID" value="NZ_CP104694.1"/>
</dbReference>
<reference evidence="1" key="1">
    <citation type="submission" date="2022-09" db="EMBL/GenBank/DDBJ databases">
        <title>Tahibacter sp. nov., isolated from a fresh water.</title>
        <authorList>
            <person name="Baek J.H."/>
            <person name="Lee J.K."/>
            <person name="Kim J.M."/>
            <person name="Jeon C.O."/>
        </authorList>
    </citation>
    <scope>NUCLEOTIDE SEQUENCE</scope>
    <source>
        <strain evidence="1">W38</strain>
    </source>
</reference>
<evidence type="ECO:0000313" key="2">
    <source>
        <dbReference type="Proteomes" id="UP001064632"/>
    </source>
</evidence>
<proteinExistence type="predicted"/>
<sequence>MQRLPSPSPALALPAGVPFSDPASVDAWDAWFRWREEGQLRDISIDATWQRVAIALSKAVPPDEAPHWEQRLRAALTSWCFLPDERILATAGTRRIGWTRELSGVINVAAAVRYPLSPRSNWDAAAYFASAQTGLCALRCAAALVSGPCAPVRLTLGVVGFADALALLDIPYASDRAIELARQVREHIRRAVASTRHAPASACAVAVEADDGNADSPGVIAVSGEPSHPRLALLANNLTDGLEPLNITDQQVRIDGSHRTLRSSGMALEFARRHSDAAHVKRLIEGAQATLEGRRAIYLAFGADT</sequence>
<keyword evidence="2" id="KW-1185">Reference proteome</keyword>
<organism evidence="1 2">
    <name type="scientific">Tahibacter amnicola</name>
    <dbReference type="NCBI Taxonomy" id="2976241"/>
    <lineage>
        <taxon>Bacteria</taxon>
        <taxon>Pseudomonadati</taxon>
        <taxon>Pseudomonadota</taxon>
        <taxon>Gammaproteobacteria</taxon>
        <taxon>Lysobacterales</taxon>
        <taxon>Rhodanobacteraceae</taxon>
        <taxon>Tahibacter</taxon>
    </lineage>
</organism>
<accession>A0ABY6BAA2</accession>
<dbReference type="Gene3D" id="3.20.70.20">
    <property type="match status" value="1"/>
</dbReference>
<gene>
    <name evidence="1" type="ORF">N4264_17140</name>
</gene>
<evidence type="ECO:0000313" key="1">
    <source>
        <dbReference type="EMBL" id="UXI66466.1"/>
    </source>
</evidence>
<dbReference type="EMBL" id="CP104694">
    <property type="protein sequence ID" value="UXI66466.1"/>
    <property type="molecule type" value="Genomic_DNA"/>
</dbReference>
<dbReference type="Proteomes" id="UP001064632">
    <property type="component" value="Chromosome"/>
</dbReference>
<dbReference type="SUPFAM" id="SSF51998">
    <property type="entry name" value="PFL-like glycyl radical enzymes"/>
    <property type="match status" value="1"/>
</dbReference>
<name>A0ABY6BAA2_9GAMM</name>
<protein>
    <submittedName>
        <fullName evidence="1">Uncharacterized protein</fullName>
    </submittedName>
</protein>